<keyword evidence="1 2" id="KW-0238">DNA-binding</keyword>
<dbReference type="Pfam" id="PF00440">
    <property type="entry name" value="TetR_N"/>
    <property type="match status" value="1"/>
</dbReference>
<dbReference type="PROSITE" id="PS01081">
    <property type="entry name" value="HTH_TETR_1"/>
    <property type="match status" value="1"/>
</dbReference>
<dbReference type="InterPro" id="IPR001647">
    <property type="entry name" value="HTH_TetR"/>
</dbReference>
<evidence type="ECO:0000256" key="1">
    <source>
        <dbReference type="ARBA" id="ARBA00023125"/>
    </source>
</evidence>
<dbReference type="SUPFAM" id="SSF46689">
    <property type="entry name" value="Homeodomain-like"/>
    <property type="match status" value="1"/>
</dbReference>
<dbReference type="OrthoDB" id="494991at2"/>
<dbReference type="AlphaFoldDB" id="A0A1M6F8G4"/>
<evidence type="ECO:0000313" key="5">
    <source>
        <dbReference type="Proteomes" id="UP000184310"/>
    </source>
</evidence>
<keyword evidence="5" id="KW-1185">Reference proteome</keyword>
<dbReference type="PRINTS" id="PR00455">
    <property type="entry name" value="HTHTETR"/>
</dbReference>
<reference evidence="4 5" key="1">
    <citation type="submission" date="2016-11" db="EMBL/GenBank/DDBJ databases">
        <authorList>
            <person name="Jaros S."/>
            <person name="Januszkiewicz K."/>
            <person name="Wedrychowicz H."/>
        </authorList>
    </citation>
    <scope>NUCLEOTIDE SEQUENCE [LARGE SCALE GENOMIC DNA]</scope>
    <source>
        <strain evidence="4 5">DSM 21758</strain>
    </source>
</reference>
<organism evidence="4 5">
    <name type="scientific">Clostridium cavendishii DSM 21758</name>
    <dbReference type="NCBI Taxonomy" id="1121302"/>
    <lineage>
        <taxon>Bacteria</taxon>
        <taxon>Bacillati</taxon>
        <taxon>Bacillota</taxon>
        <taxon>Clostridia</taxon>
        <taxon>Eubacteriales</taxon>
        <taxon>Clostridiaceae</taxon>
        <taxon>Clostridium</taxon>
    </lineage>
</organism>
<dbReference type="Proteomes" id="UP000184310">
    <property type="component" value="Unassembled WGS sequence"/>
</dbReference>
<evidence type="ECO:0000313" key="4">
    <source>
        <dbReference type="EMBL" id="SHI93952.1"/>
    </source>
</evidence>
<dbReference type="PROSITE" id="PS50977">
    <property type="entry name" value="HTH_TETR_2"/>
    <property type="match status" value="1"/>
</dbReference>
<dbReference type="PANTHER" id="PTHR43479">
    <property type="entry name" value="ACREF/ENVCD OPERON REPRESSOR-RELATED"/>
    <property type="match status" value="1"/>
</dbReference>
<sequence>MDEKQKNIIDVGRECFNIKGLQATSIDEIVKKCKISKATFYKYFSTKEDLANEILLYSNKKFLNNAKKIDDDSKINNKEKLKMKIILIWEYLLYDSKLNIEIIEKFSECKGEEPISKFKNIRKNKILDEYYKSLEAVYGKDIDKVIWELIFLIDSLVHEFILIMRLKDEKFEADFVGEYVIRVIDINIEKLKDKEPMIKKTDIYFLVDDVENKLYSAEKALFLEKIKNLKEIIKKDDNLINQKKLIEAVNKLQEEAKTESYNSLMMDALLAFLEKEKSLKEEVSILNNLKNKLGDEI</sequence>
<proteinExistence type="predicted"/>
<accession>A0A1M6F8G4</accession>
<evidence type="ECO:0000259" key="3">
    <source>
        <dbReference type="PROSITE" id="PS50977"/>
    </source>
</evidence>
<feature type="DNA-binding region" description="H-T-H motif" evidence="2">
    <location>
        <begin position="25"/>
        <end position="44"/>
    </location>
</feature>
<dbReference type="PANTHER" id="PTHR43479:SF11">
    <property type="entry name" value="ACREF_ENVCD OPERON REPRESSOR-RELATED"/>
    <property type="match status" value="1"/>
</dbReference>
<dbReference type="InterPro" id="IPR023772">
    <property type="entry name" value="DNA-bd_HTH_TetR-type_CS"/>
</dbReference>
<dbReference type="EMBL" id="FQZB01000005">
    <property type="protein sequence ID" value="SHI93952.1"/>
    <property type="molecule type" value="Genomic_DNA"/>
</dbReference>
<gene>
    <name evidence="4" type="ORF">SAMN02745163_01063</name>
</gene>
<dbReference type="InterPro" id="IPR009057">
    <property type="entry name" value="Homeodomain-like_sf"/>
</dbReference>
<evidence type="ECO:0000256" key="2">
    <source>
        <dbReference type="PROSITE-ProRule" id="PRU00335"/>
    </source>
</evidence>
<dbReference type="STRING" id="1121302.SAMN02745163_01063"/>
<dbReference type="RefSeq" id="WP_072985628.1">
    <property type="nucleotide sequence ID" value="NZ_FQZB01000005.1"/>
</dbReference>
<dbReference type="Gene3D" id="1.10.357.10">
    <property type="entry name" value="Tetracycline Repressor, domain 2"/>
    <property type="match status" value="1"/>
</dbReference>
<name>A0A1M6F8G4_9CLOT</name>
<dbReference type="GO" id="GO:0003677">
    <property type="term" value="F:DNA binding"/>
    <property type="evidence" value="ECO:0007669"/>
    <property type="project" value="UniProtKB-UniRule"/>
</dbReference>
<dbReference type="InterPro" id="IPR050624">
    <property type="entry name" value="HTH-type_Tx_Regulator"/>
</dbReference>
<feature type="domain" description="HTH tetR-type" evidence="3">
    <location>
        <begin position="2"/>
        <end position="62"/>
    </location>
</feature>
<protein>
    <submittedName>
        <fullName evidence="4">Transcriptional regulator, TetR family</fullName>
    </submittedName>
</protein>